<dbReference type="Gene3D" id="3.40.50.970">
    <property type="match status" value="2"/>
</dbReference>
<dbReference type="CDD" id="cd07035">
    <property type="entry name" value="TPP_PYR_POX_like"/>
    <property type="match status" value="1"/>
</dbReference>
<comment type="pathway">
    <text evidence="2">Amino-acid biosynthesis; L-valine biosynthesis; L-valine from pyruvate: step 1/4.</text>
</comment>
<dbReference type="CDD" id="cd02002">
    <property type="entry name" value="TPP_BFDC"/>
    <property type="match status" value="1"/>
</dbReference>
<evidence type="ECO:0000256" key="5">
    <source>
        <dbReference type="ARBA" id="ARBA00022630"/>
    </source>
</evidence>
<dbReference type="InterPro" id="IPR012001">
    <property type="entry name" value="Thiamin_PyroP_enz_TPP-bd_dom"/>
</dbReference>
<proteinExistence type="inferred from homology"/>
<evidence type="ECO:0000256" key="3">
    <source>
        <dbReference type="ARBA" id="ARBA00007812"/>
    </source>
</evidence>
<keyword evidence="6" id="KW-0274">FAD</keyword>
<keyword evidence="7" id="KW-0786">Thiamine pyrophosphate</keyword>
<dbReference type="SUPFAM" id="SSF52518">
    <property type="entry name" value="Thiamin diphosphate-binding fold (THDP-binding)"/>
    <property type="match status" value="2"/>
</dbReference>
<evidence type="ECO:0000256" key="4">
    <source>
        <dbReference type="ARBA" id="ARBA00013145"/>
    </source>
</evidence>
<keyword evidence="8" id="KW-0028">Amino-acid biosynthesis</keyword>
<comment type="similarity">
    <text evidence="3">Belongs to the TPP enzyme family.</text>
</comment>
<keyword evidence="8" id="KW-0100">Branched-chain amino acid biosynthesis</keyword>
<evidence type="ECO:0000256" key="6">
    <source>
        <dbReference type="ARBA" id="ARBA00022827"/>
    </source>
</evidence>
<dbReference type="PANTHER" id="PTHR18968:SF86">
    <property type="entry name" value="ACETOLACTATE SYNTHASE LARGE SUBUNIT ILVX-RELATED"/>
    <property type="match status" value="1"/>
</dbReference>
<evidence type="ECO:0000256" key="2">
    <source>
        <dbReference type="ARBA" id="ARBA00005025"/>
    </source>
</evidence>
<dbReference type="Pfam" id="PF02776">
    <property type="entry name" value="TPP_enzyme_N"/>
    <property type="match status" value="1"/>
</dbReference>
<dbReference type="NCBIfam" id="NF005760">
    <property type="entry name" value="PRK07586.1"/>
    <property type="match status" value="1"/>
</dbReference>
<feature type="domain" description="Thiamine pyrophosphate enzyme N-terminal TPP-binding" evidence="11">
    <location>
        <begin position="3"/>
        <end position="107"/>
    </location>
</feature>
<evidence type="ECO:0000259" key="11">
    <source>
        <dbReference type="Pfam" id="PF02776"/>
    </source>
</evidence>
<evidence type="ECO:0000256" key="9">
    <source>
        <dbReference type="ARBA" id="ARBA00048670"/>
    </source>
</evidence>
<dbReference type="Proteomes" id="UP001299596">
    <property type="component" value="Unassembled WGS sequence"/>
</dbReference>
<comment type="catalytic activity">
    <reaction evidence="9">
        <text>2 pyruvate + H(+) = (2S)-2-acetolactate + CO2</text>
        <dbReference type="Rhea" id="RHEA:25249"/>
        <dbReference type="ChEBI" id="CHEBI:15361"/>
        <dbReference type="ChEBI" id="CHEBI:15378"/>
        <dbReference type="ChEBI" id="CHEBI:16526"/>
        <dbReference type="ChEBI" id="CHEBI:58476"/>
        <dbReference type="EC" id="2.2.1.6"/>
    </reaction>
</comment>
<dbReference type="EC" id="2.2.1.6" evidence="4"/>
<name>A0ABU5XEY3_9MYCO</name>
<accession>A0ABU5XEY3</accession>
<evidence type="ECO:0000313" key="12">
    <source>
        <dbReference type="EMBL" id="MEB3020824.1"/>
    </source>
</evidence>
<feature type="domain" description="Thiamine pyrophosphate enzyme TPP-binding" evidence="10">
    <location>
        <begin position="376"/>
        <end position="515"/>
    </location>
</feature>
<dbReference type="InterPro" id="IPR045229">
    <property type="entry name" value="TPP_enz"/>
</dbReference>
<evidence type="ECO:0000256" key="1">
    <source>
        <dbReference type="ARBA" id="ARBA00004974"/>
    </source>
</evidence>
<dbReference type="Pfam" id="PF02775">
    <property type="entry name" value="TPP_enzyme_C"/>
    <property type="match status" value="1"/>
</dbReference>
<evidence type="ECO:0000256" key="8">
    <source>
        <dbReference type="ARBA" id="ARBA00023304"/>
    </source>
</evidence>
<organism evidence="12 13">
    <name type="scientific">[Mycobacterium] crassicus</name>
    <dbReference type="NCBI Taxonomy" id="2872309"/>
    <lineage>
        <taxon>Bacteria</taxon>
        <taxon>Bacillati</taxon>
        <taxon>Actinomycetota</taxon>
        <taxon>Actinomycetes</taxon>
        <taxon>Mycobacteriales</taxon>
        <taxon>Mycobacteriaceae</taxon>
        <taxon>Mycolicibacter</taxon>
    </lineage>
</organism>
<evidence type="ECO:0000259" key="10">
    <source>
        <dbReference type="Pfam" id="PF02775"/>
    </source>
</evidence>
<comment type="caution">
    <text evidence="12">The sequence shown here is derived from an EMBL/GenBank/DDBJ whole genome shotgun (WGS) entry which is preliminary data.</text>
</comment>
<gene>
    <name evidence="12" type="ORF">K6T79_07175</name>
</gene>
<sequence length="522" mass="53450">MTNGAQALITTLVDSGVQVCFANPGTSEMHFVAALDSVPQMRGVLCLFEGVVTGAADGYARIAGKPAATLLHLGPGLGNGLANLHNARRAHVPVVNVIGDHATYHKKYDAPLESDIEPLTDWTHGWVRRTGAGADIGNDAAEAVAASMASPAQVANLILPADISWDDGAKAAQPIEPVPAGAPDEHAVAEIAEVLRRGEPAGLLIGGPAAGDVRALEAIDRIAAATGVVTLVETFPARLTRGAGVPAIARLGYLAEQATFQLNGIKHLVVAGTRAPVSFFAYPGKPSDLVPEGCAVHNLAGLEIDVVAALEQLADLVAPDVQARPAPAAVPELPTGELTAQNWVQVIGALLPDNAIISDESNTAGLMLPAATAGSPRHDVLTLTGGAIGQGLPVALGAAVAAPDRPVIALQADGSAAYTISALWTMARENADVTIVLINNSAYAILRLELARVGAESEGGHGPKAEALLDLSRPNMDFAKIAEGFGVPATVATTCEELAEQFSRALAEPGPHLIDARVPAAF</sequence>
<dbReference type="PANTHER" id="PTHR18968">
    <property type="entry name" value="THIAMINE PYROPHOSPHATE ENZYMES"/>
    <property type="match status" value="1"/>
</dbReference>
<protein>
    <recommendedName>
        <fullName evidence="4">acetolactate synthase</fullName>
        <ecNumber evidence="4">2.2.1.6</ecNumber>
    </recommendedName>
</protein>
<evidence type="ECO:0000256" key="7">
    <source>
        <dbReference type="ARBA" id="ARBA00023052"/>
    </source>
</evidence>
<keyword evidence="5" id="KW-0285">Flavoprotein</keyword>
<dbReference type="RefSeq" id="WP_225407096.1">
    <property type="nucleotide sequence ID" value="NZ_JAYJJR010000003.1"/>
</dbReference>
<comment type="pathway">
    <text evidence="1">Amino-acid biosynthesis; L-isoleucine biosynthesis; L-isoleucine from 2-oxobutanoate: step 1/4.</text>
</comment>
<dbReference type="InterPro" id="IPR011766">
    <property type="entry name" value="TPP_enzyme_TPP-bd"/>
</dbReference>
<dbReference type="InterPro" id="IPR029061">
    <property type="entry name" value="THDP-binding"/>
</dbReference>
<reference evidence="12 13" key="1">
    <citation type="submission" date="2023-12" db="EMBL/GenBank/DDBJ databases">
        <title>Description of new species of Mycobacterium terrae complex isolated from sewage at the Sao Paulo Zoological Park Foundation in Brazil.</title>
        <authorList>
            <person name="Romagnoli C.L."/>
            <person name="Conceicao E.C."/>
            <person name="Machado E."/>
            <person name="Barreto L.B.P.F."/>
            <person name="Sharma A."/>
            <person name="Silva N.M."/>
            <person name="Marques L.E."/>
            <person name="Juliana M.A."/>
            <person name="Lourenco M.C.S."/>
            <person name="Digiampietri L.A."/>
            <person name="Suffys P.N."/>
            <person name="Viana-Niero C."/>
        </authorList>
    </citation>
    <scope>NUCLEOTIDE SEQUENCE [LARGE SCALE GENOMIC DNA]</scope>
    <source>
        <strain evidence="12 13">MYC098</strain>
    </source>
</reference>
<keyword evidence="13" id="KW-1185">Reference proteome</keyword>
<evidence type="ECO:0000313" key="13">
    <source>
        <dbReference type="Proteomes" id="UP001299596"/>
    </source>
</evidence>
<dbReference type="EMBL" id="JAYJJR010000003">
    <property type="protein sequence ID" value="MEB3020824.1"/>
    <property type="molecule type" value="Genomic_DNA"/>
</dbReference>